<feature type="domain" description="GGDEF" evidence="4">
    <location>
        <begin position="429"/>
        <end position="562"/>
    </location>
</feature>
<dbReference type="NCBIfam" id="TIGR00254">
    <property type="entry name" value="GGDEF"/>
    <property type="match status" value="1"/>
</dbReference>
<proteinExistence type="predicted"/>
<evidence type="ECO:0000259" key="4">
    <source>
        <dbReference type="PROSITE" id="PS50887"/>
    </source>
</evidence>
<evidence type="ECO:0000313" key="5">
    <source>
        <dbReference type="EMBL" id="WZU67684.1"/>
    </source>
</evidence>
<dbReference type="CDD" id="cd01949">
    <property type="entry name" value="GGDEF"/>
    <property type="match status" value="1"/>
</dbReference>
<feature type="domain" description="PAS" evidence="1">
    <location>
        <begin position="21"/>
        <end position="66"/>
    </location>
</feature>
<feature type="domain" description="EAL" evidence="3">
    <location>
        <begin position="571"/>
        <end position="822"/>
    </location>
</feature>
<dbReference type="InterPro" id="IPR052155">
    <property type="entry name" value="Biofilm_reg_signaling"/>
</dbReference>
<dbReference type="Pfam" id="PF00563">
    <property type="entry name" value="EAL"/>
    <property type="match status" value="1"/>
</dbReference>
<dbReference type="InterPro" id="IPR000160">
    <property type="entry name" value="GGDEF_dom"/>
</dbReference>
<dbReference type="SMART" id="SM00091">
    <property type="entry name" value="PAS"/>
    <property type="match status" value="3"/>
</dbReference>
<dbReference type="PANTHER" id="PTHR44757">
    <property type="entry name" value="DIGUANYLATE CYCLASE DGCP"/>
    <property type="match status" value="1"/>
</dbReference>
<dbReference type="EMBL" id="CP151767">
    <property type="protein sequence ID" value="WZU67684.1"/>
    <property type="molecule type" value="Genomic_DNA"/>
</dbReference>
<dbReference type="PROSITE" id="PS50887">
    <property type="entry name" value="GGDEF"/>
    <property type="match status" value="1"/>
</dbReference>
<feature type="domain" description="PAS" evidence="1">
    <location>
        <begin position="134"/>
        <end position="207"/>
    </location>
</feature>
<dbReference type="InterPro" id="IPR001610">
    <property type="entry name" value="PAC"/>
</dbReference>
<protein>
    <submittedName>
        <fullName evidence="5">EAL domain-containing protein</fullName>
    </submittedName>
</protein>
<dbReference type="Gene3D" id="3.30.450.20">
    <property type="entry name" value="PAS domain"/>
    <property type="match status" value="2"/>
</dbReference>
<dbReference type="Pfam" id="PF00990">
    <property type="entry name" value="GGDEF"/>
    <property type="match status" value="1"/>
</dbReference>
<dbReference type="AlphaFoldDB" id="A0AAN0M9W8"/>
<sequence>MDRQPSQSEGNVTLQIASASETGDYEDIVSLLKSPAAFLDKRGYMLCANDALAQRLGLRRAELAGECIETLLSENDWAAYKLFQARAEQQEFTDPLGATLLLSDMAQPVLFDPVIKDGQWLGVVCQADHARSQEDLRLQYLMEHLDQGVWDYDTATKKFVVSNAWRRMRGIGPDEEITALTDDWMETVHPDDRPHLRNVFQGQARGDTSSINIQYRRKHADGSWVWILCRANVVEFDDQGRPGRIVGTDTDITSVKQRDDDLQRLTRKLQLAMEASGIGIWEFDPSSQSVHWDDRMLEMYGIEDGCNDRSGEAWETHLHPDDLEETLAYSDYCQRHGLDFKRDYRIVRPDGGVRHIRSLATTVASPKTKGRLIGVNIDVTEDYRRSAQLEGARVQLEYDSRHDALTGLANRRLLDEHTDALFAAIEDDRVYGVMHLDLDHFKEINDTLGHAAGDAVLAHVAKTIKPIIADAGLVCRIGGDEFVVLITKDATVDNMAALSGEIMKALEAPITFEGRSCAFGVSIGCAIGKGPLANRAEIFINADTALYAAKQAGRGCYRFYSEAVKTQVKAEANARQELLDAISSDEITCYYQPQYDAQDLQIIGAEALVRWHCPKRGLLLPDAFMPLAEATGLSAVVDEYVFKHVIAQQTRWYDADIRFPKIALNISLDRLASRGLVDQVQSLLGPHHLIAFELLETAFIDNLSRAHLDTLEALRGLGISIDLDDFGSGHSSVVALQAIRPDWIKIDRCLVTPITRRERQRQTLQHLSKIARLEGAGVVLEGLQTGLHIAAIQDVDCDALQGFALSPPVPEKEFTTLLSQQIRQAI</sequence>
<dbReference type="KEGG" id="yrh:AABB31_22700"/>
<dbReference type="NCBIfam" id="TIGR00229">
    <property type="entry name" value="sensory_box"/>
    <property type="match status" value="1"/>
</dbReference>
<reference evidence="5" key="1">
    <citation type="submission" date="2024-08" db="EMBL/GenBank/DDBJ databases">
        <title>Phylogenomic analyses of a clade within the roseobacter group suggest taxonomic reassignments of species of the genera Aestuariivita, Citreicella, Loktanella, Nautella, Pelagibaca, Ruegeria, Thalassobius, Thiobacimonas and Tropicibacter, and the proposal o.</title>
        <authorList>
            <person name="Jeon C.O."/>
        </authorList>
    </citation>
    <scope>NUCLEOTIDE SEQUENCE</scope>
    <source>
        <strain evidence="5">SS1-5</strain>
    </source>
</reference>
<dbReference type="Gene3D" id="3.20.20.450">
    <property type="entry name" value="EAL domain"/>
    <property type="match status" value="1"/>
</dbReference>
<keyword evidence="6" id="KW-1185">Reference proteome</keyword>
<gene>
    <name evidence="5" type="ORF">AABB31_22700</name>
</gene>
<dbReference type="InterPro" id="IPR035919">
    <property type="entry name" value="EAL_sf"/>
</dbReference>
<dbReference type="SMART" id="SM00086">
    <property type="entry name" value="PAC"/>
    <property type="match status" value="2"/>
</dbReference>
<dbReference type="PROSITE" id="PS50112">
    <property type="entry name" value="PAS"/>
    <property type="match status" value="2"/>
</dbReference>
<dbReference type="InterPro" id="IPR035965">
    <property type="entry name" value="PAS-like_dom_sf"/>
</dbReference>
<evidence type="ECO:0000259" key="3">
    <source>
        <dbReference type="PROSITE" id="PS50883"/>
    </source>
</evidence>
<dbReference type="Gene3D" id="3.30.70.270">
    <property type="match status" value="1"/>
</dbReference>
<dbReference type="RefSeq" id="WP_342076994.1">
    <property type="nucleotide sequence ID" value="NZ_CP151767.2"/>
</dbReference>
<dbReference type="CDD" id="cd00130">
    <property type="entry name" value="PAS"/>
    <property type="match status" value="2"/>
</dbReference>
<dbReference type="InterPro" id="IPR029787">
    <property type="entry name" value="Nucleotide_cyclase"/>
</dbReference>
<evidence type="ECO:0000259" key="1">
    <source>
        <dbReference type="PROSITE" id="PS50112"/>
    </source>
</evidence>
<evidence type="ECO:0000259" key="2">
    <source>
        <dbReference type="PROSITE" id="PS50113"/>
    </source>
</evidence>
<dbReference type="InterPro" id="IPR000700">
    <property type="entry name" value="PAS-assoc_C"/>
</dbReference>
<dbReference type="Gene3D" id="2.10.70.100">
    <property type="match status" value="1"/>
</dbReference>
<name>A0AAN0M9W8_9RHOB</name>
<dbReference type="InterPro" id="IPR001633">
    <property type="entry name" value="EAL_dom"/>
</dbReference>
<feature type="domain" description="PAC" evidence="2">
    <location>
        <begin position="211"/>
        <end position="264"/>
    </location>
</feature>
<accession>A0AAN0M9W8</accession>
<evidence type="ECO:0000313" key="6">
    <source>
        <dbReference type="Proteomes" id="UP001470809"/>
    </source>
</evidence>
<dbReference type="SUPFAM" id="SSF55073">
    <property type="entry name" value="Nucleotide cyclase"/>
    <property type="match status" value="1"/>
</dbReference>
<dbReference type="PROSITE" id="PS50113">
    <property type="entry name" value="PAC"/>
    <property type="match status" value="1"/>
</dbReference>
<dbReference type="PANTHER" id="PTHR44757:SF2">
    <property type="entry name" value="BIOFILM ARCHITECTURE MAINTENANCE PROTEIN MBAA"/>
    <property type="match status" value="1"/>
</dbReference>
<dbReference type="InterPro" id="IPR043128">
    <property type="entry name" value="Rev_trsase/Diguanyl_cyclase"/>
</dbReference>
<dbReference type="InterPro" id="IPR000014">
    <property type="entry name" value="PAS"/>
</dbReference>
<dbReference type="Pfam" id="PF08447">
    <property type="entry name" value="PAS_3"/>
    <property type="match status" value="2"/>
</dbReference>
<dbReference type="SUPFAM" id="SSF55785">
    <property type="entry name" value="PYP-like sensor domain (PAS domain)"/>
    <property type="match status" value="2"/>
</dbReference>
<dbReference type="SMART" id="SM00052">
    <property type="entry name" value="EAL"/>
    <property type="match status" value="1"/>
</dbReference>
<organism evidence="5 6">
    <name type="scientific">Yoonia rhodophyticola</name>
    <dbReference type="NCBI Taxonomy" id="3137370"/>
    <lineage>
        <taxon>Bacteria</taxon>
        <taxon>Pseudomonadati</taxon>
        <taxon>Pseudomonadota</taxon>
        <taxon>Alphaproteobacteria</taxon>
        <taxon>Rhodobacterales</taxon>
        <taxon>Paracoccaceae</taxon>
        <taxon>Yoonia</taxon>
    </lineage>
</organism>
<dbReference type="Proteomes" id="UP001470809">
    <property type="component" value="Chromosome"/>
</dbReference>
<dbReference type="InterPro" id="IPR013655">
    <property type="entry name" value="PAS_fold_3"/>
</dbReference>
<dbReference type="SMART" id="SM00267">
    <property type="entry name" value="GGDEF"/>
    <property type="match status" value="1"/>
</dbReference>
<dbReference type="CDD" id="cd01948">
    <property type="entry name" value="EAL"/>
    <property type="match status" value="1"/>
</dbReference>
<dbReference type="SUPFAM" id="SSF141868">
    <property type="entry name" value="EAL domain-like"/>
    <property type="match status" value="1"/>
</dbReference>
<dbReference type="PROSITE" id="PS50883">
    <property type="entry name" value="EAL"/>
    <property type="match status" value="1"/>
</dbReference>